<dbReference type="AlphaFoldDB" id="A0AA41BYX0"/>
<reference evidence="1" key="4">
    <citation type="submission" date="2022-09" db="EMBL/GenBank/DDBJ databases">
        <title>Rouxiella aceris sp. nov., isolated from tree sap and emended description of the genus Rhouxiella.</title>
        <authorList>
            <person name="Kim I.S."/>
        </authorList>
    </citation>
    <scope>NUCLEOTIDE SEQUENCE</scope>
    <source>
        <strain evidence="1">SAP-2</strain>
    </source>
</reference>
<comment type="caution">
    <text evidence="1">The sequence shown here is derived from an EMBL/GenBank/DDBJ whole genome shotgun (WGS) entry which is preliminary data.</text>
</comment>
<evidence type="ECO:0000313" key="4">
    <source>
        <dbReference type="Proteomes" id="UP000705283"/>
    </source>
</evidence>
<keyword evidence="3" id="KW-1185">Reference proteome</keyword>
<dbReference type="EMBL" id="JADMKS010000012">
    <property type="protein sequence ID" value="MBF6639597.1"/>
    <property type="molecule type" value="Genomic_DNA"/>
</dbReference>
<reference evidence="2 3" key="2">
    <citation type="journal article" date="2017" name="Int. J. Syst. Evol. Microbiol.">
        <title>Rouxiella badensis sp. nov. and Rouxiella silvae sp. nov. isolated from peat bog soil in Germany and emendation of the genus description.</title>
        <authorList>
            <person name="Le Fleche-Mateos A."/>
            <person name="Kugler J.H."/>
            <person name="Hansen S.H."/>
            <person name="Syldatk C."/>
            <person name="Hausmann R."/>
            <person name="Lomprez F."/>
            <person name="Vandenbogaert M."/>
            <person name="Manuguerra J.C."/>
            <person name="Grimont P.A."/>
        </authorList>
    </citation>
    <scope>NUCLEOTIDE SEQUENCE [LARGE SCALE GENOMIC DNA]</scope>
    <source>
        <strain evidence="2 3">213</strain>
    </source>
</reference>
<name>A0AA41BYX0_9GAMM</name>
<evidence type="ECO:0000313" key="1">
    <source>
        <dbReference type="EMBL" id="MBF6639597.1"/>
    </source>
</evidence>
<dbReference type="Proteomes" id="UP000192722">
    <property type="component" value="Unassembled WGS sequence"/>
</dbReference>
<gene>
    <name evidence="2" type="ORF">BS639_02730</name>
    <name evidence="1" type="ORF">ITX54_23295</name>
</gene>
<evidence type="ECO:0000313" key="3">
    <source>
        <dbReference type="Proteomes" id="UP000192722"/>
    </source>
</evidence>
<dbReference type="EMBL" id="MRWD01000004">
    <property type="protein sequence ID" value="ORJ22756.1"/>
    <property type="molecule type" value="Genomic_DNA"/>
</dbReference>
<evidence type="ECO:0000313" key="2">
    <source>
        <dbReference type="EMBL" id="ORJ22756.1"/>
    </source>
</evidence>
<accession>A0AA41BYX0</accession>
<reference evidence="2" key="1">
    <citation type="submission" date="2016-12" db="EMBL/GenBank/DDBJ databases">
        <authorList>
            <person name="Le Fleche-Mateos A."/>
        </authorList>
    </citation>
    <scope>NUCLEOTIDE SEQUENCE</scope>
    <source>
        <strain evidence="2">213</strain>
    </source>
</reference>
<organism evidence="1 4">
    <name type="scientific">Rouxiella silvae</name>
    <dbReference type="NCBI Taxonomy" id="1646373"/>
    <lineage>
        <taxon>Bacteria</taxon>
        <taxon>Pseudomonadati</taxon>
        <taxon>Pseudomonadota</taxon>
        <taxon>Gammaproteobacteria</taxon>
        <taxon>Enterobacterales</taxon>
        <taxon>Yersiniaceae</taxon>
        <taxon>Rouxiella</taxon>
    </lineage>
</organism>
<protein>
    <submittedName>
        <fullName evidence="1">Uncharacterized protein</fullName>
    </submittedName>
</protein>
<sequence>MGSLSELYILHRRAFAGVQSKKYLDIFVAVETLAHLRMGFFLHATSLCDTTDPTVWRVAV</sequence>
<dbReference type="Proteomes" id="UP000705283">
    <property type="component" value="Unassembled WGS sequence"/>
</dbReference>
<dbReference type="RefSeq" id="WP_055773505.1">
    <property type="nucleotide sequence ID" value="NZ_CBCSCF010000012.1"/>
</dbReference>
<reference evidence="1" key="3">
    <citation type="submission" date="2020-11" db="EMBL/GenBank/DDBJ databases">
        <authorList>
            <person name="Lee S.D."/>
        </authorList>
    </citation>
    <scope>NUCLEOTIDE SEQUENCE</scope>
    <source>
        <strain evidence="1">SAP-2</strain>
    </source>
</reference>
<proteinExistence type="predicted"/>